<proteinExistence type="predicted"/>
<protein>
    <recommendedName>
        <fullName evidence="3">Ribose 5-phosphate isomerase B</fullName>
    </recommendedName>
</protein>
<gene>
    <name evidence="1" type="ORF">SD77_3346</name>
</gene>
<accession>A0ABR5AXK9</accession>
<keyword evidence="2" id="KW-1185">Reference proteome</keyword>
<evidence type="ECO:0008006" key="3">
    <source>
        <dbReference type="Google" id="ProtNLM"/>
    </source>
</evidence>
<evidence type="ECO:0000313" key="2">
    <source>
        <dbReference type="Proteomes" id="UP000031982"/>
    </source>
</evidence>
<organism evidence="1 2">
    <name type="scientific">Bacillus badius</name>
    <dbReference type="NCBI Taxonomy" id="1455"/>
    <lineage>
        <taxon>Bacteria</taxon>
        <taxon>Bacillati</taxon>
        <taxon>Bacillota</taxon>
        <taxon>Bacilli</taxon>
        <taxon>Bacillales</taxon>
        <taxon>Bacillaceae</taxon>
        <taxon>Pseudobacillus</taxon>
    </lineage>
</organism>
<evidence type="ECO:0000313" key="1">
    <source>
        <dbReference type="EMBL" id="KIL79480.1"/>
    </source>
</evidence>
<reference evidence="1 2" key="1">
    <citation type="submission" date="2015-01" db="EMBL/GenBank/DDBJ databases">
        <title>Genome Assembly of Bacillus badius MTCC 1458.</title>
        <authorList>
            <person name="Verma A."/>
            <person name="Khatri I."/>
            <person name="Mual P."/>
            <person name="Subramanian S."/>
            <person name="Krishnamurthi S."/>
        </authorList>
    </citation>
    <scope>NUCLEOTIDE SEQUENCE [LARGE SCALE GENOMIC DNA]</scope>
    <source>
        <strain evidence="1 2">MTCC 1458</strain>
    </source>
</reference>
<comment type="caution">
    <text evidence="1">The sequence shown here is derived from an EMBL/GenBank/DDBJ whole genome shotgun (WGS) entry which is preliminary data.</text>
</comment>
<dbReference type="EMBL" id="JXLP01000003">
    <property type="protein sequence ID" value="KIL79480.1"/>
    <property type="molecule type" value="Genomic_DNA"/>
</dbReference>
<name>A0ABR5AXK9_BACBA</name>
<sequence length="46" mass="5365">MKIEVCPQFFIFLWIGTVDFRGAGGEPPRRQSAFHFNPQEAHEFLL</sequence>
<dbReference type="Proteomes" id="UP000031982">
    <property type="component" value="Unassembled WGS sequence"/>
</dbReference>